<organism evidence="1 2">
    <name type="scientific">Coptotermes formosanus</name>
    <name type="common">Formosan subterranean termite</name>
    <dbReference type="NCBI Taxonomy" id="36987"/>
    <lineage>
        <taxon>Eukaryota</taxon>
        <taxon>Metazoa</taxon>
        <taxon>Ecdysozoa</taxon>
        <taxon>Arthropoda</taxon>
        <taxon>Hexapoda</taxon>
        <taxon>Insecta</taxon>
        <taxon>Pterygota</taxon>
        <taxon>Neoptera</taxon>
        <taxon>Polyneoptera</taxon>
        <taxon>Dictyoptera</taxon>
        <taxon>Blattodea</taxon>
        <taxon>Blattoidea</taxon>
        <taxon>Termitoidae</taxon>
        <taxon>Rhinotermitidae</taxon>
        <taxon>Coptotermes</taxon>
    </lineage>
</organism>
<protein>
    <submittedName>
        <fullName evidence="1">Uncharacterized protein</fullName>
    </submittedName>
</protein>
<name>A0A6L2PXP3_COPFO</name>
<gene>
    <name evidence="1" type="ORF">Cfor_05327</name>
</gene>
<dbReference type="InParanoid" id="A0A6L2PXP3"/>
<dbReference type="EMBL" id="BLKM01009550">
    <property type="protein sequence ID" value="GFG37309.1"/>
    <property type="molecule type" value="Genomic_DNA"/>
</dbReference>
<accession>A0A6L2PXP3</accession>
<reference evidence="2" key="1">
    <citation type="submission" date="2020-01" db="EMBL/GenBank/DDBJ databases">
        <title>Draft genome sequence of the Termite Coptotermes fromosanus.</title>
        <authorList>
            <person name="Itakura S."/>
            <person name="Yosikawa Y."/>
            <person name="Umezawa K."/>
        </authorList>
    </citation>
    <scope>NUCLEOTIDE SEQUENCE [LARGE SCALE GENOMIC DNA]</scope>
</reference>
<keyword evidence="2" id="KW-1185">Reference proteome</keyword>
<dbReference type="AlphaFoldDB" id="A0A6L2PXP3"/>
<evidence type="ECO:0000313" key="1">
    <source>
        <dbReference type="EMBL" id="GFG37309.1"/>
    </source>
</evidence>
<sequence length="205" mass="22611">MPWFPPGSESEIRGYKEAATIFSNHRRTSADNMKVACNIQINIVSLKAFIQNLIKKSKNLRKPTKKWNSAYGILIRGVYQNAKRHVTVSTFTSNPNLFHLLQLVLGVVCVALFAVASARPRFIAIPLDDVQFVEVADFSAPLIRVARQAGFQATEVESDAEESGRFQRGAHGGGGDGHDYVDYGAHTGHHGAFGWYADFPVLKGH</sequence>
<dbReference type="OrthoDB" id="8191503at2759"/>
<evidence type="ECO:0000313" key="2">
    <source>
        <dbReference type="Proteomes" id="UP000502823"/>
    </source>
</evidence>
<comment type="caution">
    <text evidence="1">The sequence shown here is derived from an EMBL/GenBank/DDBJ whole genome shotgun (WGS) entry which is preliminary data.</text>
</comment>
<proteinExistence type="predicted"/>
<dbReference type="Proteomes" id="UP000502823">
    <property type="component" value="Unassembled WGS sequence"/>
</dbReference>